<evidence type="ECO:0000256" key="1">
    <source>
        <dbReference type="ARBA" id="ARBA00022614"/>
    </source>
</evidence>
<proteinExistence type="predicted"/>
<dbReference type="PANTHER" id="PTHR48051">
    <property type="match status" value="1"/>
</dbReference>
<dbReference type="InterPro" id="IPR050216">
    <property type="entry name" value="LRR_domain-containing"/>
</dbReference>
<evidence type="ECO:0000256" key="2">
    <source>
        <dbReference type="ARBA" id="ARBA00022737"/>
    </source>
</evidence>
<dbReference type="InterPro" id="IPR032675">
    <property type="entry name" value="LRR_dom_sf"/>
</dbReference>
<dbReference type="Gene3D" id="3.80.10.10">
    <property type="entry name" value="Ribonuclease Inhibitor"/>
    <property type="match status" value="1"/>
</dbReference>
<dbReference type="AlphaFoldDB" id="A0AB34PXX7"/>
<keyword evidence="1" id="KW-0433">Leucine-rich repeat</keyword>
<keyword evidence="2" id="KW-0677">Repeat</keyword>
<evidence type="ECO:0000313" key="4">
    <source>
        <dbReference type="EMBL" id="KGR16478.1"/>
    </source>
</evidence>
<comment type="caution">
    <text evidence="4">The sequence shown here is derived from an EMBL/GenBank/DDBJ whole genome shotgun (WGS) entry which is preliminary data.</text>
</comment>
<evidence type="ECO:0008006" key="6">
    <source>
        <dbReference type="Google" id="ProtNLM"/>
    </source>
</evidence>
<feature type="compositionally biased region" description="Low complexity" evidence="3">
    <location>
        <begin position="184"/>
        <end position="203"/>
    </location>
</feature>
<dbReference type="SUPFAM" id="SSF52058">
    <property type="entry name" value="L domain-like"/>
    <property type="match status" value="1"/>
</dbReference>
<feature type="region of interest" description="Disordered" evidence="3">
    <location>
        <begin position="178"/>
        <end position="210"/>
    </location>
</feature>
<dbReference type="Pfam" id="PF13855">
    <property type="entry name" value="LRR_8"/>
    <property type="match status" value="1"/>
</dbReference>
<dbReference type="InterPro" id="IPR001611">
    <property type="entry name" value="Leu-rich_rpt"/>
</dbReference>
<name>A0AB34PXX7_CANAX</name>
<reference evidence="4 5" key="1">
    <citation type="submission" date="2013-12" db="EMBL/GenBank/DDBJ databases">
        <title>The Genome Sequence of Candida albicans P78048.</title>
        <authorList>
            <consortium name="The Broad Institute Genome Sequencing Platform"/>
            <consortium name="The Broad Institute Genome Sequencing Center for Infectious Disease"/>
            <person name="Cuomo C."/>
            <person name="Bennett R."/>
            <person name="Hirakawa M."/>
            <person name="Noverr M."/>
            <person name="Mitchell A."/>
            <person name="Young S.K."/>
            <person name="Zeng Q."/>
            <person name="Gargeya S."/>
            <person name="Fitzgerald M."/>
            <person name="Abouelleil A."/>
            <person name="Alvarado L."/>
            <person name="Berlin A.M."/>
            <person name="Chapman S.B."/>
            <person name="Dewar J."/>
            <person name="Goldberg J."/>
            <person name="Griggs A."/>
            <person name="Gujja S."/>
            <person name="Hansen M."/>
            <person name="Howarth C."/>
            <person name="Imamovic A."/>
            <person name="Larimer J."/>
            <person name="McCowan C."/>
            <person name="Murphy C."/>
            <person name="Pearson M."/>
            <person name="Priest M."/>
            <person name="Roberts A."/>
            <person name="Saif S."/>
            <person name="Shea T."/>
            <person name="Sykes S."/>
            <person name="Wortman J."/>
            <person name="Nusbaum C."/>
            <person name="Birren B."/>
        </authorList>
    </citation>
    <scope>NUCLEOTIDE SEQUENCE [LARGE SCALE GENOMIC DNA]</scope>
    <source>
        <strain evidence="4 5">P78048</strain>
    </source>
</reference>
<dbReference type="EMBL" id="AJIX01000009">
    <property type="protein sequence ID" value="KGR16478.1"/>
    <property type="molecule type" value="Genomic_DNA"/>
</dbReference>
<feature type="region of interest" description="Disordered" evidence="3">
    <location>
        <begin position="1"/>
        <end position="39"/>
    </location>
</feature>
<protein>
    <recommendedName>
        <fullName evidence="6">Leucine-rich repeat-containing protein 58</fullName>
    </recommendedName>
</protein>
<dbReference type="SMR" id="A0AB34PXX7"/>
<evidence type="ECO:0000256" key="3">
    <source>
        <dbReference type="SAM" id="MobiDB-lite"/>
    </source>
</evidence>
<dbReference type="GO" id="GO:0005737">
    <property type="term" value="C:cytoplasm"/>
    <property type="evidence" value="ECO:0007669"/>
    <property type="project" value="TreeGrafter"/>
</dbReference>
<accession>A0AB34PXX7</accession>
<sequence length="581" mass="65951">MEKDNPLLPFAYTNSSINDSIPYDTTPRDKSTIDENASSKYHTRKTVLSASSPLKPQLRRVALSEQRFLPSLKRKMGESFNDKDNIKRVDLEDFYDDSNEEGETPTVINIDIDNDNEQGENDKYQLPPSSPPPALYSDVPLVSEFDFTTNIEYNFGVPKSPPKKVDLNLLPSEFDEFNPIATTNNDSNNDNNNDNIKNARNENSPIKKKPLKELSSDADFGIDRFNRFNGTFNHQQPPALVFTSSTCTVSTNNTSTGVEDVNEKARQASYNRARNIILGCFEDMQTIINLEGMNLYDLPPEIKDLNNLVIFNLDNENDPSTATTATTTIQSQSQLHSQAVSYQLYLTNNNLTELPRALFKFTKLQVLALRVNQLKVIPPLIDKLSNLVDLSLGANSLKFLPYQILNLKKLISFRAGPNPFISIGDFNKNDIIDFTTADVTTDADATSPANFSNQIESATLKYRTKIIYLIQQQQHHQPSTYLPSLTTLCLNKLANYDVSYQETKIWKRNVPQLYHQLIKLAITKGKFNFNDTCNQCDLIVVNPVAQVYEWYDILLNKNVPIRKQFCSQRCIDKYLLQFSPN</sequence>
<dbReference type="Proteomes" id="UP000030161">
    <property type="component" value="Unassembled WGS sequence"/>
</dbReference>
<dbReference type="PANTHER" id="PTHR48051:SF54">
    <property type="entry name" value="LEUCINE-RICH REPEAT-CONTAINING PROTEIN"/>
    <property type="match status" value="1"/>
</dbReference>
<organism evidence="4 5">
    <name type="scientific">Candida albicans P78048</name>
    <dbReference type="NCBI Taxonomy" id="1094989"/>
    <lineage>
        <taxon>Eukaryota</taxon>
        <taxon>Fungi</taxon>
        <taxon>Dikarya</taxon>
        <taxon>Ascomycota</taxon>
        <taxon>Saccharomycotina</taxon>
        <taxon>Pichiomycetes</taxon>
        <taxon>Debaryomycetaceae</taxon>
        <taxon>Candida/Lodderomyces clade</taxon>
        <taxon>Candida</taxon>
    </lineage>
</organism>
<feature type="region of interest" description="Disordered" evidence="3">
    <location>
        <begin position="111"/>
        <end position="132"/>
    </location>
</feature>
<evidence type="ECO:0000313" key="5">
    <source>
        <dbReference type="Proteomes" id="UP000030161"/>
    </source>
</evidence>
<gene>
    <name evidence="4" type="ORF">MG3_01206</name>
</gene>